<dbReference type="InterPro" id="IPR012921">
    <property type="entry name" value="SPOC_C"/>
</dbReference>
<dbReference type="Proteomes" id="UP000504617">
    <property type="component" value="Unplaced"/>
</dbReference>
<feature type="compositionally biased region" description="Basic and acidic residues" evidence="5">
    <location>
        <begin position="842"/>
        <end position="852"/>
    </location>
</feature>
<dbReference type="PROSITE" id="PS51321">
    <property type="entry name" value="TFIIS_CENTRAL"/>
    <property type="match status" value="1"/>
</dbReference>
<reference evidence="9" key="1">
    <citation type="submission" date="2025-08" db="UniProtKB">
        <authorList>
            <consortium name="RefSeq"/>
        </authorList>
    </citation>
    <scope>IDENTIFICATION</scope>
    <source>
        <tissue evidence="9">Skeletal muscle</tissue>
    </source>
</reference>
<dbReference type="SMART" id="SM00510">
    <property type="entry name" value="TFS2M"/>
    <property type="match status" value="1"/>
</dbReference>
<feature type="compositionally biased region" description="Polar residues" evidence="5">
    <location>
        <begin position="139"/>
        <end position="156"/>
    </location>
</feature>
<feature type="region of interest" description="Disordered" evidence="5">
    <location>
        <begin position="664"/>
        <end position="685"/>
    </location>
</feature>
<feature type="region of interest" description="Disordered" evidence="5">
    <location>
        <begin position="1645"/>
        <end position="1832"/>
    </location>
</feature>
<feature type="region of interest" description="Disordered" evidence="5">
    <location>
        <begin position="1517"/>
        <end position="1566"/>
    </location>
</feature>
<dbReference type="PANTHER" id="PTHR11477">
    <property type="entry name" value="TRANSCRIPTION FACTOR S-II ZINC FINGER DOMAIN-CONTAINING PROTEIN"/>
    <property type="match status" value="1"/>
</dbReference>
<dbReference type="Gene3D" id="3.30.40.10">
    <property type="entry name" value="Zinc/RING finger domain, C3HC4 (zinc finger)"/>
    <property type="match status" value="1"/>
</dbReference>
<protein>
    <submittedName>
        <fullName evidence="9">PHD finger protein 3</fullName>
    </submittedName>
</protein>
<feature type="region of interest" description="Disordered" evidence="5">
    <location>
        <begin position="1094"/>
        <end position="1113"/>
    </location>
</feature>
<feature type="compositionally biased region" description="Basic and acidic residues" evidence="5">
    <location>
        <begin position="2544"/>
        <end position="2567"/>
    </location>
</feature>
<feature type="compositionally biased region" description="Polar residues" evidence="5">
    <location>
        <begin position="2419"/>
        <end position="2428"/>
    </location>
</feature>
<keyword evidence="1" id="KW-0479">Metal-binding</keyword>
<feature type="compositionally biased region" description="Basic and acidic residues" evidence="5">
    <location>
        <begin position="1689"/>
        <end position="1712"/>
    </location>
</feature>
<feature type="compositionally biased region" description="Polar residues" evidence="5">
    <location>
        <begin position="882"/>
        <end position="894"/>
    </location>
</feature>
<evidence type="ECO:0000256" key="3">
    <source>
        <dbReference type="ARBA" id="ARBA00022833"/>
    </source>
</evidence>
<feature type="region of interest" description="Disordered" evidence="5">
    <location>
        <begin position="96"/>
        <end position="257"/>
    </location>
</feature>
<feature type="region of interest" description="Disordered" evidence="5">
    <location>
        <begin position="2000"/>
        <end position="2022"/>
    </location>
</feature>
<feature type="compositionally biased region" description="Polar residues" evidence="5">
    <location>
        <begin position="1391"/>
        <end position="1419"/>
    </location>
</feature>
<feature type="compositionally biased region" description="Polar residues" evidence="5">
    <location>
        <begin position="2325"/>
        <end position="2341"/>
    </location>
</feature>
<dbReference type="GO" id="GO:0006351">
    <property type="term" value="P:DNA-templated transcription"/>
    <property type="evidence" value="ECO:0007669"/>
    <property type="project" value="InterPro"/>
</dbReference>
<dbReference type="SUPFAM" id="SSF57903">
    <property type="entry name" value="FYVE/PHD zinc finger"/>
    <property type="match status" value="1"/>
</dbReference>
<feature type="compositionally biased region" description="Basic and acidic residues" evidence="5">
    <location>
        <begin position="2012"/>
        <end position="2022"/>
    </location>
</feature>
<dbReference type="Pfam" id="PF07744">
    <property type="entry name" value="SPOC"/>
    <property type="match status" value="1"/>
</dbReference>
<feature type="domain" description="PHD-type" evidence="6">
    <location>
        <begin position="715"/>
        <end position="770"/>
    </location>
</feature>
<dbReference type="Gene3D" id="1.10.472.30">
    <property type="entry name" value="Transcription elongation factor S-II, central domain"/>
    <property type="match status" value="1"/>
</dbReference>
<gene>
    <name evidence="9" type="primary">PHF3</name>
</gene>
<sequence length="2681" mass="300754">MDIVDTFNHLIPTEHLDDALFLGSNLENEVCEDFSTSQNVLEDSLKNMLSDKDPMLGSASAQFCLPVLDSTDPNFQMPCSTAVGLDDIMDDRVKETAQSTIDEGDLSPNRKLRDQMDGTSTKSPRKSPRLMNQEPVRSLRQSTLAKRSNPPSSVPTKKTVKSGPAQKGGLKQHDKGQAKQDNNNSNAPEQLKKIEPCNDGSKLEEAKEIPPSSSGNSEWVPSCAESESTEADHEHEIPTEPKVKVCHGTGNSSNLADSMENGAQAVTENYGATIGTESASPAFVEADKVTHSNCLKDEGDEVMKYASEISSSGKANHKTEEEQSRTQIEDPNEETGMSDALLISKTCENASEIQEALTVQSNSVAECNLGLKASDDIAHNANLQKEEKQERSDNLVKADLKDDLPLNSMEFEQTDLKEDGTNSIKLETSTLEDNIIQDIPTETVFQVPENVKTGELAFSGLREDGHSGVPLKYLKKTKSKNTKTKQNKTMVTQRRLATVGQDTHSKIHVLPSPRSQSSVSLKRHMEEQGNIQHTQKIFKVKKQYSDKDIRFQSCDSGIPLKKPIHEVGRNIPRGQIPVQVRKITTEKINDRSISHHAGSKEGLHLVLGAAKQGQLPQQSQKQPQKYHLKANNSIKEEGGRKDSMTLLVDYLKDDEREKMKVRKLEKNLQPRQRRSSKSLSVDEPPLFIPDNISTVKRESTELLSPSENKSIWMPSKQCGFCRKPHGNRFMVGCGRCDDWFHGDCVGLSLFQAQQMGEEDKEYVCIKCCAEEDKKPDSVDQNMLDANVKLETARDNRSVECEKPGMSKHTFMGPQNKTPKQGEDSVKHKVKIFKRESSEGKAILECKDSESKKGQQNPLKKTGQMGSIPRRSSEDKYEKSNKDNASCSSESTPKQGIQDKQEMKKKRTEKGTSSNVHSPPASTAKPSADQIRQSVKQSLKEILEKRLSDSTLKIPEERAAKVANKIEKELFSFFRDTDSKYKNKYRSLIFNLKDPKNKILFKRVLKGEVTPDHLIRMSPEELASKELAAWRKRENRHTIEMIEKEQREVEIRPITKITHKGEIEIESEAPVKEQEATIMEIQEPAPIKIVEKVEETEKDKEDNDSSSSDTTNQHKNHLFDLNCKICTGNIHKLKLKRQISAVANSTVTHAEEGPENLQPEKKSKLNKPEVLHSEVNEREEENDFFNSFTTVLHKQRIKSQQCSTEEVTANEPAVETIKLEPTKPLRFLPGVLVGWENQSSALELASKPLPVDDILQSLLDTTGQMPEHIQSTADKLVNKDLPLLEKRTKVKEENIDIPVGVEGTRHKKDNAKETINNTLAVDVSVDLPCSSETLTSLSLKEKPPDVSTEVFLANLTILSQNKETQETPENSLKLGDTDNVPQESKRTIDFPVTSNAGKGVGSNNVGTASVDTMTIHSSKSPPFINLKRDPRQAAGRGQQNNSSESEGDSTRSEDMQQFDTSESEPSKVDNKQTSGNELASDQTDNQACKTTLVSNASNGERARTSQLKDTLTQNIETGNSERELLPPPPPPPPPPSSSTSLPSQFEAENTSHQSDFSTKLPAPSGNFSPIRTPQPNFPPTKTTPPGFQFQGAIAPNFSPTNTPVFGFPHHLPPPLLPPPGFGFAQSPLMPWPPVLHLPGQLPHFVGPVTPAPPAPQKPSRFSGPEHFYQNKNARRHERRHSDPWAGRQGPHMERAFNRRKNDQHRQRFYSESHHPKKGRHDWDVDPERSRHRDRSSEKERERKNREEGHRDKERLRLSHSDKDSESKTSQESRNPEKKDVSRSEERFHEKEKEREKSRERPKEQDNEKSRERHHKERDQSDRGKSKRSETPGTVESETLFLARLNFIWKGLINMPSVAKFVIKAYPISGSFESLTEDLPDSIQVGGRISPQTVWEYVDKIKASGTKEICVVRFTPVTEEDQISYALLFAYFSSRKRYGVAANNMKQIKDLYIIPLGASDKIPHQLVPFDGPGIEVHRPNLLLGLIIRQKLKRQISAVANSTVTHAEEGPENLQPEKKSKLNKPEVLHSEVNEREEENDFFNSFTTVLHKQRIKSQQCSTEEVTANEPAVETIKLEPTKPLRFLPGVLVGWENQSSALELASKPLPVDDILQSLLDTTGQMPEHIQSTADKLVNKDLPLLEKRTKVKEENIDIPVGVEGTRHKKDNAKETINNTLAVDVSVDLPCSSETLTSLSLKEKPPDVSTEVFLANLTILSQNKETQETPENSLKLGDTDNVPQESKRTIDFPVTSNAGKGVGSNNVGTASVDTMTIHSSKSPPFINLKRDPRQAAGRGQQNNSSESEGDSTRSEDMQQFDTSESEPSKVDNKQTSGNELASDQTDNQACKTTLVSNASNGERARTSQLKDTLTQNIETGNSERELLPPPPPPPPPPSSSTSLPSQFEAENTSHQSDFSTKLPAPSGNFSPIRTPQPNFPPTKTTPPGFQFQGAIAPNFSPTNTPVFGFPHHLPPPLLPPPGFGFAQSPLMPWPPVLHLPGQLPHFVGPVTPAPPAPQKPSRFSGPEHFYQNKNARRHERRHSDPWAGRQGPHMERAFNRRKNDQHRQRFYSESHHPKKGRHDWDVDPERSRHRDRSSEKERERKNREEGHRDKERLRLSHSDKDSESKTSQESRNPEKKDVSRSEERFHEKEKEREKSRERPKEQDNEKSRERHHKERDQSDRGKSKR</sequence>
<feature type="compositionally biased region" description="Basic and acidic residues" evidence="5">
    <location>
        <begin position="190"/>
        <end position="208"/>
    </location>
</feature>
<evidence type="ECO:0000313" key="9">
    <source>
        <dbReference type="RefSeq" id="XP_013917762.1"/>
    </source>
</evidence>
<feature type="region of interest" description="Disordered" evidence="5">
    <location>
        <begin position="1360"/>
        <end position="1486"/>
    </location>
</feature>
<evidence type="ECO:0000259" key="7">
    <source>
        <dbReference type="PROSITE" id="PS51321"/>
    </source>
</evidence>
<feature type="compositionally biased region" description="Polar residues" evidence="5">
    <location>
        <begin position="1545"/>
        <end position="1556"/>
    </location>
</feature>
<feature type="region of interest" description="Disordered" evidence="5">
    <location>
        <begin position="1491"/>
        <end position="1510"/>
    </location>
</feature>
<dbReference type="InterPro" id="IPR036575">
    <property type="entry name" value="TFIIS_cen_dom_sf"/>
</dbReference>
<dbReference type="GO" id="GO:0005634">
    <property type="term" value="C:nucleus"/>
    <property type="evidence" value="ECO:0007669"/>
    <property type="project" value="TreeGrafter"/>
</dbReference>
<dbReference type="CTD" id="23469"/>
<evidence type="ECO:0000256" key="4">
    <source>
        <dbReference type="PROSITE-ProRule" id="PRU00146"/>
    </source>
</evidence>
<feature type="compositionally biased region" description="Basic and acidic residues" evidence="5">
    <location>
        <begin position="1719"/>
        <end position="1828"/>
    </location>
</feature>
<feature type="region of interest" description="Disordered" evidence="5">
    <location>
        <begin position="1148"/>
        <end position="1167"/>
    </location>
</feature>
<accession>A0A6I9XUM5</accession>
<dbReference type="SMART" id="SM00249">
    <property type="entry name" value="PHD"/>
    <property type="match status" value="1"/>
</dbReference>
<feature type="compositionally biased region" description="Polar residues" evidence="5">
    <location>
        <begin position="910"/>
        <end position="933"/>
    </location>
</feature>
<dbReference type="PANTHER" id="PTHR11477:SF10">
    <property type="entry name" value="PHD FINGER PROTEIN 3"/>
    <property type="match status" value="1"/>
</dbReference>
<feature type="region of interest" description="Disordered" evidence="5">
    <location>
        <begin position="842"/>
        <end position="933"/>
    </location>
</feature>
<evidence type="ECO:0000256" key="2">
    <source>
        <dbReference type="ARBA" id="ARBA00022771"/>
    </source>
</evidence>
<feature type="compositionally biased region" description="Basic and acidic residues" evidence="5">
    <location>
        <begin position="792"/>
        <end position="804"/>
    </location>
</feature>
<keyword evidence="3" id="KW-0862">Zinc</keyword>
<dbReference type="RefSeq" id="XP_013917762.1">
    <property type="nucleotide sequence ID" value="XM_014062287.1"/>
</dbReference>
<feature type="region of interest" description="Disordered" evidence="5">
    <location>
        <begin position="2346"/>
        <end position="2365"/>
    </location>
</feature>
<keyword evidence="2 4" id="KW-0863">Zinc-finger</keyword>
<feature type="compositionally biased region" description="Polar residues" evidence="5">
    <location>
        <begin position="1470"/>
        <end position="1486"/>
    </location>
</feature>
<feature type="compositionally biased region" description="Basic and acidic residues" evidence="5">
    <location>
        <begin position="2574"/>
        <end position="2681"/>
    </location>
</feature>
<evidence type="ECO:0000256" key="1">
    <source>
        <dbReference type="ARBA" id="ARBA00022723"/>
    </source>
</evidence>
<dbReference type="KEGG" id="tsr:106545656"/>
<dbReference type="InterPro" id="IPR001965">
    <property type="entry name" value="Znf_PHD"/>
</dbReference>
<evidence type="ECO:0000256" key="5">
    <source>
        <dbReference type="SAM" id="MobiDB-lite"/>
    </source>
</evidence>
<dbReference type="PROSITE" id="PS50016">
    <property type="entry name" value="ZF_PHD_2"/>
    <property type="match status" value="1"/>
</dbReference>
<dbReference type="InterPro" id="IPR013083">
    <property type="entry name" value="Znf_RING/FYVE/PHD"/>
</dbReference>
<dbReference type="PROSITE" id="PS01359">
    <property type="entry name" value="ZF_PHD_1"/>
    <property type="match status" value="1"/>
</dbReference>
<dbReference type="CDD" id="cd15638">
    <property type="entry name" value="PHD_PHF3"/>
    <property type="match status" value="1"/>
</dbReference>
<proteinExistence type="predicted"/>
<feature type="compositionally biased region" description="Polar residues" evidence="5">
    <location>
        <begin position="1360"/>
        <end position="1369"/>
    </location>
</feature>
<feature type="compositionally biased region" description="Pro residues" evidence="5">
    <location>
        <begin position="2379"/>
        <end position="2390"/>
    </location>
</feature>
<feature type="compositionally biased region" description="Basic and acidic residues" evidence="5">
    <location>
        <begin position="317"/>
        <end position="328"/>
    </location>
</feature>
<keyword evidence="8" id="KW-1185">Reference proteome</keyword>
<feature type="compositionally biased region" description="Polar residues" evidence="5">
    <location>
        <begin position="179"/>
        <end position="188"/>
    </location>
</feature>
<dbReference type="InterPro" id="IPR003618">
    <property type="entry name" value="TFIIS_cen_dom"/>
</dbReference>
<dbReference type="InterPro" id="IPR011011">
    <property type="entry name" value="Znf_FYVE_PHD"/>
</dbReference>
<feature type="region of interest" description="Disordered" evidence="5">
    <location>
        <begin position="2215"/>
        <end position="2341"/>
    </location>
</feature>
<dbReference type="InterPro" id="IPR019786">
    <property type="entry name" value="Zinc_finger_PHD-type_CS"/>
</dbReference>
<dbReference type="SUPFAM" id="SSF46942">
    <property type="entry name" value="Elongation factor TFIIS domain 2"/>
    <property type="match status" value="1"/>
</dbReference>
<evidence type="ECO:0000313" key="8">
    <source>
        <dbReference type="Proteomes" id="UP000504617"/>
    </source>
</evidence>
<evidence type="ECO:0000259" key="6">
    <source>
        <dbReference type="PROSITE" id="PS50016"/>
    </source>
</evidence>
<dbReference type="Pfam" id="PF00628">
    <property type="entry name" value="PHD"/>
    <property type="match status" value="1"/>
</dbReference>
<feature type="compositionally biased region" description="Basic and acidic residues" evidence="5">
    <location>
        <begin position="230"/>
        <end position="243"/>
    </location>
</feature>
<dbReference type="OrthoDB" id="1884872at2759"/>
<feature type="domain" description="TFIIS central" evidence="7">
    <location>
        <begin position="930"/>
        <end position="1049"/>
    </location>
</feature>
<name>A0A6I9XUM5_9SAUR</name>
<feature type="region of interest" description="Disordered" evidence="5">
    <location>
        <begin position="792"/>
        <end position="826"/>
    </location>
</feature>
<dbReference type="Pfam" id="PF07500">
    <property type="entry name" value="TFIIS_M"/>
    <property type="match status" value="1"/>
</dbReference>
<feature type="region of interest" description="Disordered" evidence="5">
    <location>
        <begin position="2500"/>
        <end position="2681"/>
    </location>
</feature>
<feature type="region of interest" description="Disordered" evidence="5">
    <location>
        <begin position="2372"/>
        <end position="2435"/>
    </location>
</feature>
<dbReference type="InterPro" id="IPR019787">
    <property type="entry name" value="Znf_PHD-finger"/>
</dbReference>
<organism evidence="8 9">
    <name type="scientific">Thamnophis sirtalis</name>
    <dbReference type="NCBI Taxonomy" id="35019"/>
    <lineage>
        <taxon>Eukaryota</taxon>
        <taxon>Metazoa</taxon>
        <taxon>Chordata</taxon>
        <taxon>Craniata</taxon>
        <taxon>Vertebrata</taxon>
        <taxon>Euteleostomi</taxon>
        <taxon>Lepidosauria</taxon>
        <taxon>Squamata</taxon>
        <taxon>Bifurcata</taxon>
        <taxon>Unidentata</taxon>
        <taxon>Episquamata</taxon>
        <taxon>Toxicofera</taxon>
        <taxon>Serpentes</taxon>
        <taxon>Colubroidea</taxon>
        <taxon>Colubridae</taxon>
        <taxon>Natricinae</taxon>
        <taxon>Thamnophis</taxon>
    </lineage>
</organism>
<feature type="compositionally biased region" description="Basic and acidic residues" evidence="5">
    <location>
        <begin position="870"/>
        <end position="881"/>
    </location>
</feature>
<feature type="compositionally biased region" description="Polar residues" evidence="5">
    <location>
        <begin position="2215"/>
        <end position="2224"/>
    </location>
</feature>
<feature type="region of interest" description="Disordered" evidence="5">
    <location>
        <begin position="308"/>
        <end position="335"/>
    </location>
</feature>
<dbReference type="GeneID" id="106545656"/>
<feature type="compositionally biased region" description="Polar residues" evidence="5">
    <location>
        <begin position="2400"/>
        <end position="2411"/>
    </location>
</feature>
<dbReference type="GO" id="GO:0008270">
    <property type="term" value="F:zinc ion binding"/>
    <property type="evidence" value="ECO:0007669"/>
    <property type="project" value="UniProtKB-KW"/>
</dbReference>
<feature type="compositionally biased region" description="Basic and acidic residues" evidence="5">
    <location>
        <begin position="1157"/>
        <end position="1167"/>
    </location>
</feature>
<feature type="compositionally biased region" description="Pro residues" evidence="5">
    <location>
        <begin position="1524"/>
        <end position="1535"/>
    </location>
</feature>
<feature type="compositionally biased region" description="Polar residues" evidence="5">
    <location>
        <begin position="2246"/>
        <end position="2274"/>
    </location>
</feature>